<sequence>MSSPTPPAPLSVAQCRSVDRLCLEEYGLPGAVLMENAARGCAELLWSLTGGAPGPVAIVCGKGNNGGDGFALARHLAIRGVNVHLFAPFPEPPTEDDEPGEAAMNARVARRMGLPWTDWTAMNEADLTAALSEAAAAGWLVDALLGTGPSGPPREPMPIAVRAIDASRMNADVLAIDVPTGFDADSGEPFDPDCCVRADHTATFVAPKTGFAANWAANWTGPVSVIDIGAPPAAITAVR</sequence>
<protein>
    <recommendedName>
        <fullName evidence="1">NAD(P)H-hydrate epimerase</fullName>
        <ecNumber evidence="1">5.1.99.6</ecNumber>
    </recommendedName>
    <alternativeName>
        <fullName evidence="1">NAD(P)HX epimerase</fullName>
    </alternativeName>
</protein>
<evidence type="ECO:0000313" key="4">
    <source>
        <dbReference type="Proteomes" id="UP000609651"/>
    </source>
</evidence>
<comment type="function">
    <text evidence="1">Catalyzes the epimerization of the S- and R-forms of NAD(P)HX, a damaged form of NAD(P)H that is a result of enzymatic or heat-dependent hydration. This is a prerequisite for the S-specific NAD(P)H-hydrate dehydratase to allow the repair of both epimers of NAD(P)HX.</text>
</comment>
<evidence type="ECO:0000313" key="3">
    <source>
        <dbReference type="EMBL" id="NNJ28142.1"/>
    </source>
</evidence>
<accession>A0ABX1VML6</accession>
<evidence type="ECO:0000259" key="2">
    <source>
        <dbReference type="PROSITE" id="PS51385"/>
    </source>
</evidence>
<feature type="binding site" evidence="1">
    <location>
        <position position="65"/>
    </location>
    <ligand>
        <name>K(+)</name>
        <dbReference type="ChEBI" id="CHEBI:29103"/>
    </ligand>
</feature>
<proteinExistence type="inferred from homology"/>
<keyword evidence="1" id="KW-0520">NAD</keyword>
<comment type="cofactor">
    <cofactor evidence="1">
        <name>K(+)</name>
        <dbReference type="ChEBI" id="CHEBI:29103"/>
    </cofactor>
    <text evidence="1">Binds 1 potassium ion per subunit.</text>
</comment>
<dbReference type="PANTHER" id="PTHR13612:SF0">
    <property type="entry name" value="ENHANCER OF MRNA-DECAPPING PROTEIN 3"/>
    <property type="match status" value="1"/>
</dbReference>
<keyword evidence="1 3" id="KW-0413">Isomerase</keyword>
<dbReference type="HAMAP" id="MF_01966">
    <property type="entry name" value="NADHX_epimerase"/>
    <property type="match status" value="1"/>
</dbReference>
<keyword evidence="1" id="KW-0479">Metal-binding</keyword>
<comment type="catalytic activity">
    <reaction evidence="1">
        <text>(6R)-NADHX = (6S)-NADHX</text>
        <dbReference type="Rhea" id="RHEA:32215"/>
        <dbReference type="ChEBI" id="CHEBI:64074"/>
        <dbReference type="ChEBI" id="CHEBI:64075"/>
        <dbReference type="EC" id="5.1.99.6"/>
    </reaction>
</comment>
<dbReference type="Gene3D" id="3.40.50.10260">
    <property type="entry name" value="YjeF N-terminal domain"/>
    <property type="match status" value="1"/>
</dbReference>
<dbReference type="EC" id="5.1.99.6" evidence="1"/>
<keyword evidence="1" id="KW-0521">NADP</keyword>
<reference evidence="3 4" key="1">
    <citation type="journal article" date="2020" name="Syst. Appl. Microbiol.">
        <title>Alienimonas chondri sp. nov., a novel planctomycete isolated from the biofilm of the red alga Chondrus crispus.</title>
        <authorList>
            <person name="Vitorino I."/>
            <person name="Albuquerque L."/>
            <person name="Wiegand S."/>
            <person name="Kallscheuer N."/>
            <person name="da Costa M.S."/>
            <person name="Lobo-da-Cunha A."/>
            <person name="Jogler C."/>
            <person name="Lage O.M."/>
        </authorList>
    </citation>
    <scope>NUCLEOTIDE SEQUENCE [LARGE SCALE GENOMIC DNA]</scope>
    <source>
        <strain evidence="3 4">LzC2</strain>
    </source>
</reference>
<comment type="similarity">
    <text evidence="1">Belongs to the NnrE/AIBP family.</text>
</comment>
<dbReference type="InterPro" id="IPR036652">
    <property type="entry name" value="YjeF_N_dom_sf"/>
</dbReference>
<dbReference type="Pfam" id="PF03853">
    <property type="entry name" value="YjeF_N"/>
    <property type="match status" value="1"/>
</dbReference>
<feature type="binding site" evidence="1">
    <location>
        <position position="180"/>
    </location>
    <ligand>
        <name>K(+)</name>
        <dbReference type="ChEBI" id="CHEBI:29103"/>
    </ligand>
</feature>
<evidence type="ECO:0000256" key="1">
    <source>
        <dbReference type="HAMAP-Rule" id="MF_01966"/>
    </source>
</evidence>
<keyword evidence="1" id="KW-0547">Nucleotide-binding</keyword>
<feature type="binding site" evidence="1">
    <location>
        <begin position="64"/>
        <end position="68"/>
    </location>
    <ligand>
        <name>(6S)-NADPHX</name>
        <dbReference type="ChEBI" id="CHEBI:64076"/>
    </ligand>
</feature>
<feature type="binding site" evidence="1">
    <location>
        <begin position="146"/>
        <end position="152"/>
    </location>
    <ligand>
        <name>(6S)-NADPHX</name>
        <dbReference type="ChEBI" id="CHEBI:64076"/>
    </ligand>
</feature>
<dbReference type="SUPFAM" id="SSF64153">
    <property type="entry name" value="YjeF N-terminal domain-like"/>
    <property type="match status" value="1"/>
</dbReference>
<gene>
    <name evidence="1 3" type="primary">nnrE</name>
    <name evidence="3" type="ORF">LzC2_42530</name>
</gene>
<dbReference type="PROSITE" id="PS51385">
    <property type="entry name" value="YJEF_N"/>
    <property type="match status" value="1"/>
</dbReference>
<comment type="caution">
    <text evidence="1">Lacks conserved residue(s) required for the propagation of feature annotation.</text>
</comment>
<organism evidence="3 4">
    <name type="scientific">Alienimonas chondri</name>
    <dbReference type="NCBI Taxonomy" id="2681879"/>
    <lineage>
        <taxon>Bacteria</taxon>
        <taxon>Pseudomonadati</taxon>
        <taxon>Planctomycetota</taxon>
        <taxon>Planctomycetia</taxon>
        <taxon>Planctomycetales</taxon>
        <taxon>Planctomycetaceae</taxon>
        <taxon>Alienimonas</taxon>
    </lineage>
</organism>
<feature type="binding site" evidence="1">
    <location>
        <position position="177"/>
    </location>
    <ligand>
        <name>(6S)-NADPHX</name>
        <dbReference type="ChEBI" id="CHEBI:64076"/>
    </ligand>
</feature>
<dbReference type="PANTHER" id="PTHR13612">
    <property type="entry name" value="ENHANCER OF MRNA-DECAPPING PROTEIN 3"/>
    <property type="match status" value="1"/>
</dbReference>
<keyword evidence="1" id="KW-0630">Potassium</keyword>
<comment type="caution">
    <text evidence="3">The sequence shown here is derived from an EMBL/GenBank/DDBJ whole genome shotgun (WGS) entry which is preliminary data.</text>
</comment>
<keyword evidence="4" id="KW-1185">Reference proteome</keyword>
<feature type="domain" description="YjeF N-terminal" evidence="2">
    <location>
        <begin position="15"/>
        <end position="236"/>
    </location>
</feature>
<dbReference type="EMBL" id="WTPX01000317">
    <property type="protein sequence ID" value="NNJ28142.1"/>
    <property type="molecule type" value="Genomic_DNA"/>
</dbReference>
<dbReference type="NCBIfam" id="TIGR00197">
    <property type="entry name" value="yjeF_nterm"/>
    <property type="match status" value="1"/>
</dbReference>
<dbReference type="GO" id="GO:0052856">
    <property type="term" value="F:NAD(P)HX epimerase activity"/>
    <property type="evidence" value="ECO:0007669"/>
    <property type="project" value="UniProtKB-EC"/>
</dbReference>
<dbReference type="InterPro" id="IPR004443">
    <property type="entry name" value="YjeF_N_dom"/>
</dbReference>
<dbReference type="Proteomes" id="UP000609651">
    <property type="component" value="Unassembled WGS sequence"/>
</dbReference>
<feature type="binding site" evidence="1">
    <location>
        <position position="142"/>
    </location>
    <ligand>
        <name>K(+)</name>
        <dbReference type="ChEBI" id="CHEBI:29103"/>
    </ligand>
</feature>
<name>A0ABX1VML6_9PLAN</name>
<comment type="catalytic activity">
    <reaction evidence="1">
        <text>(6R)-NADPHX = (6S)-NADPHX</text>
        <dbReference type="Rhea" id="RHEA:32227"/>
        <dbReference type="ChEBI" id="CHEBI:64076"/>
        <dbReference type="ChEBI" id="CHEBI:64077"/>
        <dbReference type="EC" id="5.1.99.6"/>
    </reaction>
</comment>